<keyword evidence="3" id="KW-1185">Reference proteome</keyword>
<dbReference type="Pfam" id="PF00561">
    <property type="entry name" value="Abhydrolase_1"/>
    <property type="match status" value="1"/>
</dbReference>
<reference evidence="2 3" key="1">
    <citation type="journal article" date="2007" name="Int. J. Syst. Evol. Microbiol.">
        <title>Chryseobacterium flavum sp. nov., isolated from polluted soil.</title>
        <authorList>
            <person name="Zhou Y."/>
            <person name="Dong J."/>
            <person name="Wang X."/>
            <person name="Huang X."/>
            <person name="Zhang K.Y."/>
            <person name="Zhang Y.Q."/>
            <person name="Guo Y.F."/>
            <person name="Lai R."/>
            <person name="Li W.J."/>
        </authorList>
    </citation>
    <scope>NUCLEOTIDE SEQUENCE [LARGE SCALE GENOMIC DNA]</scope>
    <source>
        <strain evidence="2 3">KCTC 12877</strain>
    </source>
</reference>
<proteinExistence type="predicted"/>
<sequence length="256" mass="29413">MEERIIDVKGKKLYIKYDFSFGERPTLIFLHDSLGCAQLWRDFPERLSEATKCNVLIYDRLGYGKSYPMPTYERPVNYMELEADLLSSLLTELNIDKAILFGHSDGGTIALITASKYREKVQAVICEAGHIFVEEVTLKGIYDALETYKTTNLAERLQKYHGDKVKTLFKAWTETWTREDYRTWNIEYLLKDIICPLLFIQGDADEYGSLEQVNRTINQVGGTSEKYIIPGAGHTPHKEMPDMIIEKSAAFIEEIS</sequence>
<comment type="caution">
    <text evidence="2">The sequence shown here is derived from an EMBL/GenBank/DDBJ whole genome shotgun (WGS) entry which is preliminary data.</text>
</comment>
<dbReference type="InterPro" id="IPR029058">
    <property type="entry name" value="AB_hydrolase_fold"/>
</dbReference>
<accession>A0A3D9CGE5</accession>
<dbReference type="PANTHER" id="PTHR43689:SF8">
    <property type="entry name" value="ALPHA_BETA-HYDROLASES SUPERFAMILY PROTEIN"/>
    <property type="match status" value="1"/>
</dbReference>
<dbReference type="OrthoDB" id="135231at2"/>
<dbReference type="Gene3D" id="3.40.50.1820">
    <property type="entry name" value="alpha/beta hydrolase"/>
    <property type="match status" value="1"/>
</dbReference>
<name>A0A3D9CGE5_9FLAO</name>
<dbReference type="GO" id="GO:0016787">
    <property type="term" value="F:hydrolase activity"/>
    <property type="evidence" value="ECO:0007669"/>
    <property type="project" value="UniProtKB-KW"/>
</dbReference>
<dbReference type="AlphaFoldDB" id="A0A3D9CGE5"/>
<dbReference type="RefSeq" id="WP_115963942.1">
    <property type="nucleotide sequence ID" value="NZ_CBCRVL010000010.1"/>
</dbReference>
<evidence type="ECO:0000259" key="1">
    <source>
        <dbReference type="Pfam" id="PF00561"/>
    </source>
</evidence>
<protein>
    <submittedName>
        <fullName evidence="2">Alpha/beta hydrolase</fullName>
    </submittedName>
</protein>
<organism evidence="2 3">
    <name type="scientific">Chryseobacterium flavum</name>
    <dbReference type="NCBI Taxonomy" id="415851"/>
    <lineage>
        <taxon>Bacteria</taxon>
        <taxon>Pseudomonadati</taxon>
        <taxon>Bacteroidota</taxon>
        <taxon>Flavobacteriia</taxon>
        <taxon>Flavobacteriales</taxon>
        <taxon>Weeksellaceae</taxon>
        <taxon>Chryseobacterium group</taxon>
        <taxon>Chryseobacterium</taxon>
    </lineage>
</organism>
<dbReference type="SUPFAM" id="SSF53474">
    <property type="entry name" value="alpha/beta-Hydrolases"/>
    <property type="match status" value="1"/>
</dbReference>
<feature type="domain" description="AB hydrolase-1" evidence="1">
    <location>
        <begin position="25"/>
        <end position="134"/>
    </location>
</feature>
<gene>
    <name evidence="2" type="ORF">DRF59_19155</name>
</gene>
<dbReference type="PANTHER" id="PTHR43689">
    <property type="entry name" value="HYDROLASE"/>
    <property type="match status" value="1"/>
</dbReference>
<evidence type="ECO:0000313" key="2">
    <source>
        <dbReference type="EMBL" id="REC64816.1"/>
    </source>
</evidence>
<dbReference type="InterPro" id="IPR000073">
    <property type="entry name" value="AB_hydrolase_1"/>
</dbReference>
<keyword evidence="2" id="KW-0378">Hydrolase</keyword>
<evidence type="ECO:0000313" key="3">
    <source>
        <dbReference type="Proteomes" id="UP000256769"/>
    </source>
</evidence>
<dbReference type="Proteomes" id="UP000256769">
    <property type="component" value="Unassembled WGS sequence"/>
</dbReference>
<dbReference type="EMBL" id="QNUE01000024">
    <property type="protein sequence ID" value="REC64816.1"/>
    <property type="molecule type" value="Genomic_DNA"/>
</dbReference>